<dbReference type="SUPFAM" id="SSF50939">
    <property type="entry name" value="Sialidases"/>
    <property type="match status" value="1"/>
</dbReference>
<keyword evidence="1" id="KW-0472">Membrane</keyword>
<dbReference type="InterPro" id="IPR046209">
    <property type="entry name" value="DUF6242_N"/>
</dbReference>
<sequence>MDYLIILYKTLEDYQYSNKKVSIFALYNKQIIRMRIRSLLVIVSVFFASFVVVSCLGSDTVIEYSSDDTIYAFELDTVYRVNYAFTIDQIKGKIFNKDSMPVGADTIINRILITNLEVMGYVLTGDSLLNMSDSLDLSKTMEKPLQLTVLAPDGVSKKDYEVEVRVHRQEPDSLIWTQRTSYLLEGGSITGRPKAVLLGDTILVYTPDREVYRALLNNGNEGVWKEDATDLPVTADLSSMLAFNDTLYVVTTDDKVLVSADGLSWSEDTRLSGQGIEALIGSFPDMIAGIKHDTEEKKFFCTTTSDLSGLSGWEKGDELPETSPLFPLKSISSMVYKTKTGLWKTFMMGNVDDETNPVSLIPWFSLDGLRWTAVEAPLSSDDAVSYSCPYMLQPSIIRYDDKFYAFGSNFEAFYVSTEGITWSKVKKLILFPVTHRLSPIRINRINRKWLTKTAIYGLYGVDRVKYGGDA</sequence>
<dbReference type="AlphaFoldDB" id="A0A5J4QWD9"/>
<evidence type="ECO:0000259" key="3">
    <source>
        <dbReference type="Pfam" id="PF25852"/>
    </source>
</evidence>
<keyword evidence="1" id="KW-1133">Transmembrane helix</keyword>
<evidence type="ECO:0000259" key="2">
    <source>
        <dbReference type="Pfam" id="PF19755"/>
    </source>
</evidence>
<comment type="caution">
    <text evidence="4">The sequence shown here is derived from an EMBL/GenBank/DDBJ whole genome shotgun (WGS) entry which is preliminary data.</text>
</comment>
<evidence type="ECO:0000313" key="4">
    <source>
        <dbReference type="EMBL" id="KAA6325822.1"/>
    </source>
</evidence>
<dbReference type="InterPro" id="IPR058667">
    <property type="entry name" value="DUF6242_C"/>
</dbReference>
<feature type="domain" description="DUF6242" evidence="2">
    <location>
        <begin position="75"/>
        <end position="164"/>
    </location>
</feature>
<dbReference type="Pfam" id="PF19755">
    <property type="entry name" value="DUF6242"/>
    <property type="match status" value="1"/>
</dbReference>
<accession>A0A5J4QWD9</accession>
<dbReference type="Pfam" id="PF25852">
    <property type="entry name" value="DUF6242_C"/>
    <property type="match status" value="1"/>
</dbReference>
<evidence type="ECO:0000256" key="1">
    <source>
        <dbReference type="SAM" id="Phobius"/>
    </source>
</evidence>
<organism evidence="4">
    <name type="scientific">termite gut metagenome</name>
    <dbReference type="NCBI Taxonomy" id="433724"/>
    <lineage>
        <taxon>unclassified sequences</taxon>
        <taxon>metagenomes</taxon>
        <taxon>organismal metagenomes</taxon>
    </lineage>
</organism>
<feature type="domain" description="DUF6242" evidence="3">
    <location>
        <begin position="170"/>
        <end position="433"/>
    </location>
</feature>
<feature type="transmembrane region" description="Helical" evidence="1">
    <location>
        <begin position="39"/>
        <end position="62"/>
    </location>
</feature>
<proteinExistence type="predicted"/>
<reference evidence="4" key="1">
    <citation type="submission" date="2019-03" db="EMBL/GenBank/DDBJ databases">
        <title>Single cell metagenomics reveals metabolic interactions within the superorganism composed of flagellate Streblomastix strix and complex community of Bacteroidetes bacteria on its surface.</title>
        <authorList>
            <person name="Treitli S.C."/>
            <person name="Kolisko M."/>
            <person name="Husnik F."/>
            <person name="Keeling P."/>
            <person name="Hampl V."/>
        </authorList>
    </citation>
    <scope>NUCLEOTIDE SEQUENCE</scope>
    <source>
        <strain evidence="4">STM</strain>
    </source>
</reference>
<gene>
    <name evidence="4" type="ORF">EZS27_025004</name>
</gene>
<dbReference type="InterPro" id="IPR036278">
    <property type="entry name" value="Sialidase_sf"/>
</dbReference>
<name>A0A5J4QWD9_9ZZZZ</name>
<protein>
    <submittedName>
        <fullName evidence="4">Uncharacterized protein</fullName>
    </submittedName>
</protein>
<keyword evidence="1" id="KW-0812">Transmembrane</keyword>
<dbReference type="EMBL" id="SNRY01002286">
    <property type="protein sequence ID" value="KAA6325822.1"/>
    <property type="molecule type" value="Genomic_DNA"/>
</dbReference>